<reference evidence="1" key="1">
    <citation type="submission" date="2016-10" db="EMBL/GenBank/DDBJ databases">
        <authorList>
            <person name="de Groot N.N."/>
        </authorList>
    </citation>
    <scope>NUCLEOTIDE SEQUENCE</scope>
</reference>
<accession>A0A1W1E755</accession>
<evidence type="ECO:0000313" key="1">
    <source>
        <dbReference type="EMBL" id="SFV89687.1"/>
    </source>
</evidence>
<dbReference type="EMBL" id="FPHZ01000252">
    <property type="protein sequence ID" value="SFV89687.1"/>
    <property type="molecule type" value="Genomic_DNA"/>
</dbReference>
<dbReference type="AlphaFoldDB" id="A0A1W1E755"/>
<organism evidence="1">
    <name type="scientific">hydrothermal vent metagenome</name>
    <dbReference type="NCBI Taxonomy" id="652676"/>
    <lineage>
        <taxon>unclassified sequences</taxon>
        <taxon>metagenomes</taxon>
        <taxon>ecological metagenomes</taxon>
    </lineage>
</organism>
<sequence>MKKHFLIYTLTLIFLTACSDVSGGSGGNNPNLPPDPGKAGKLTIEGIDSDNDGVRDDVQIAIYERHPNAPEKRAALEQQAKAYQKALIAGEAGDTAEIFRVTKEMDRAQYCILEMNGGIQNSQAREETRAMDMKILNTDARNNADMKYNQALSGNFFSVETIKNPCDN</sequence>
<proteinExistence type="predicted"/>
<dbReference type="PROSITE" id="PS51257">
    <property type="entry name" value="PROKAR_LIPOPROTEIN"/>
    <property type="match status" value="1"/>
</dbReference>
<protein>
    <recommendedName>
        <fullName evidence="2">Lipoprotein</fullName>
    </recommendedName>
</protein>
<evidence type="ECO:0008006" key="2">
    <source>
        <dbReference type="Google" id="ProtNLM"/>
    </source>
</evidence>
<gene>
    <name evidence="1" type="ORF">MNB_SUP05-SYMBIONT-5-392</name>
</gene>
<name>A0A1W1E755_9ZZZZ</name>